<evidence type="ECO:0000256" key="7">
    <source>
        <dbReference type="ARBA" id="ARBA00022679"/>
    </source>
</evidence>
<dbReference type="EMBL" id="BSEL01000002">
    <property type="protein sequence ID" value="GLJ66716.1"/>
    <property type="molecule type" value="Genomic_DNA"/>
</dbReference>
<protein>
    <recommendedName>
        <fullName evidence="4">nicotinate-nucleotide diphosphorylase (carboxylating)</fullName>
        <ecNumber evidence="4">2.4.2.19</ecNumber>
    </recommendedName>
    <alternativeName>
        <fullName evidence="8">Quinolinate phosphoribosyltransferase [decarboxylating]</fullName>
    </alternativeName>
</protein>
<evidence type="ECO:0000259" key="12">
    <source>
        <dbReference type="Pfam" id="PF02749"/>
    </source>
</evidence>
<evidence type="ECO:0000313" key="14">
    <source>
        <dbReference type="Proteomes" id="UP001142292"/>
    </source>
</evidence>
<evidence type="ECO:0000256" key="9">
    <source>
        <dbReference type="ARBA" id="ARBA00047445"/>
    </source>
</evidence>
<dbReference type="InterPro" id="IPR036068">
    <property type="entry name" value="Nicotinate_pribotase-like_C"/>
</dbReference>
<accession>A0ABQ5SSF1</accession>
<dbReference type="PIRSF" id="PIRSF006250">
    <property type="entry name" value="NadC_ModD"/>
    <property type="match status" value="1"/>
</dbReference>
<dbReference type="PANTHER" id="PTHR32179">
    <property type="entry name" value="NICOTINATE-NUCLEOTIDE PYROPHOSPHORYLASE [CARBOXYLATING]"/>
    <property type="match status" value="1"/>
</dbReference>
<evidence type="ECO:0000259" key="11">
    <source>
        <dbReference type="Pfam" id="PF01729"/>
    </source>
</evidence>
<dbReference type="NCBIfam" id="TIGR00078">
    <property type="entry name" value="nadC"/>
    <property type="match status" value="1"/>
</dbReference>
<organism evidence="13 14">
    <name type="scientific">Nocardioides luteus</name>
    <dbReference type="NCBI Taxonomy" id="1844"/>
    <lineage>
        <taxon>Bacteria</taxon>
        <taxon>Bacillati</taxon>
        <taxon>Actinomycetota</taxon>
        <taxon>Actinomycetes</taxon>
        <taxon>Propionibacteriales</taxon>
        <taxon>Nocardioidaceae</taxon>
        <taxon>Nocardioides</taxon>
    </lineage>
</organism>
<feature type="domain" description="Quinolinate phosphoribosyl transferase C-terminal" evidence="11">
    <location>
        <begin position="121"/>
        <end position="293"/>
    </location>
</feature>
<dbReference type="Proteomes" id="UP001142292">
    <property type="component" value="Unassembled WGS sequence"/>
</dbReference>
<gene>
    <name evidence="13" type="ORF">GCM10017579_07520</name>
</gene>
<dbReference type="Gene3D" id="3.90.1170.20">
    <property type="entry name" value="Quinolinate phosphoribosyl transferase, N-terminal domain"/>
    <property type="match status" value="1"/>
</dbReference>
<comment type="similarity">
    <text evidence="3 10">Belongs to the NadC/ModD family.</text>
</comment>
<reference evidence="13" key="2">
    <citation type="submission" date="2023-01" db="EMBL/GenBank/DDBJ databases">
        <authorList>
            <person name="Sun Q."/>
            <person name="Evtushenko L."/>
        </authorList>
    </citation>
    <scope>NUCLEOTIDE SEQUENCE</scope>
    <source>
        <strain evidence="13">VKM Ac-1246</strain>
    </source>
</reference>
<sequence length="317" mass="33529">MVTGTERSTITEFPASEARAAVAAALAEDRASQDITTTWSVPEHLMACAEIRSRQPGIAGGLPVVAEVFAQVDPEVRVEMLVFDGSRLSGDDVLVRLSGPARSLITGERTALNLLQRMCGIATLTDHYVQAVAGTGARILDTRKTAPGLRALDKYAVTVGGGHNHRRDLAAMVLLKENHIAAAGGVTAALDAVRSGMERTGARVETDVEVQTVAQAVEALDAGARWIMLDNMSVADLEVVVKIRAEHTETSGILLEASGTVRLDSVRAIAETGVDLISVGALTHSAPALDLTMLLTPEPGRDTVGDRTCPDRGWLKR</sequence>
<evidence type="ECO:0000256" key="8">
    <source>
        <dbReference type="ARBA" id="ARBA00033102"/>
    </source>
</evidence>
<dbReference type="SUPFAM" id="SSF51690">
    <property type="entry name" value="Nicotinate/Quinolinate PRTase C-terminal domain-like"/>
    <property type="match status" value="1"/>
</dbReference>
<dbReference type="Gene3D" id="3.20.20.70">
    <property type="entry name" value="Aldolase class I"/>
    <property type="match status" value="1"/>
</dbReference>
<keyword evidence="14" id="KW-1185">Reference proteome</keyword>
<dbReference type="EC" id="2.4.2.19" evidence="4"/>
<dbReference type="SUPFAM" id="SSF54675">
    <property type="entry name" value="Nicotinate/Quinolinate PRTase N-terminal domain-like"/>
    <property type="match status" value="1"/>
</dbReference>
<dbReference type="InterPro" id="IPR037128">
    <property type="entry name" value="Quinolinate_PRibosylTase_N_sf"/>
</dbReference>
<dbReference type="RefSeq" id="WP_189119544.1">
    <property type="nucleotide sequence ID" value="NZ_BMRK01000013.1"/>
</dbReference>
<dbReference type="InterPro" id="IPR022412">
    <property type="entry name" value="Quinolinate_PRibosylTrfase_N"/>
</dbReference>
<dbReference type="InterPro" id="IPR013785">
    <property type="entry name" value="Aldolase_TIM"/>
</dbReference>
<evidence type="ECO:0000313" key="13">
    <source>
        <dbReference type="EMBL" id="GLJ66716.1"/>
    </source>
</evidence>
<comment type="catalytic activity">
    <reaction evidence="9">
        <text>nicotinate beta-D-ribonucleotide + CO2 + diphosphate = quinolinate + 5-phospho-alpha-D-ribose 1-diphosphate + 2 H(+)</text>
        <dbReference type="Rhea" id="RHEA:12733"/>
        <dbReference type="ChEBI" id="CHEBI:15378"/>
        <dbReference type="ChEBI" id="CHEBI:16526"/>
        <dbReference type="ChEBI" id="CHEBI:29959"/>
        <dbReference type="ChEBI" id="CHEBI:33019"/>
        <dbReference type="ChEBI" id="CHEBI:57502"/>
        <dbReference type="ChEBI" id="CHEBI:58017"/>
        <dbReference type="EC" id="2.4.2.19"/>
    </reaction>
</comment>
<keyword evidence="5" id="KW-0662">Pyridine nucleotide biosynthesis</keyword>
<dbReference type="InterPro" id="IPR027277">
    <property type="entry name" value="NadC/ModD"/>
</dbReference>
<evidence type="ECO:0000256" key="2">
    <source>
        <dbReference type="ARBA" id="ARBA00004893"/>
    </source>
</evidence>
<dbReference type="Pfam" id="PF01729">
    <property type="entry name" value="QRPTase_C"/>
    <property type="match status" value="1"/>
</dbReference>
<dbReference type="PANTHER" id="PTHR32179:SF3">
    <property type="entry name" value="NICOTINATE-NUCLEOTIDE PYROPHOSPHORYLASE [CARBOXYLATING]"/>
    <property type="match status" value="1"/>
</dbReference>
<evidence type="ECO:0000256" key="5">
    <source>
        <dbReference type="ARBA" id="ARBA00022642"/>
    </source>
</evidence>
<evidence type="ECO:0000256" key="1">
    <source>
        <dbReference type="ARBA" id="ARBA00003237"/>
    </source>
</evidence>
<dbReference type="Pfam" id="PF02749">
    <property type="entry name" value="QRPTase_N"/>
    <property type="match status" value="1"/>
</dbReference>
<evidence type="ECO:0000256" key="4">
    <source>
        <dbReference type="ARBA" id="ARBA00011944"/>
    </source>
</evidence>
<feature type="domain" description="Quinolinate phosphoribosyl transferase N-terminal" evidence="12">
    <location>
        <begin position="34"/>
        <end position="119"/>
    </location>
</feature>
<comment type="function">
    <text evidence="1">Involved in the catabolism of quinolinic acid (QA).</text>
</comment>
<reference evidence="13" key="1">
    <citation type="journal article" date="2014" name="Int. J. Syst. Evol. Microbiol.">
        <title>Complete genome of a new Firmicutes species belonging to the dominant human colonic microbiota ('Ruminococcus bicirculans') reveals two chromosomes and a selective capacity to utilize plant glucans.</title>
        <authorList>
            <consortium name="NISC Comparative Sequencing Program"/>
            <person name="Wegmann U."/>
            <person name="Louis P."/>
            <person name="Goesmann A."/>
            <person name="Henrissat B."/>
            <person name="Duncan S.H."/>
            <person name="Flint H.J."/>
        </authorList>
    </citation>
    <scope>NUCLEOTIDE SEQUENCE</scope>
    <source>
        <strain evidence="13">VKM Ac-1246</strain>
    </source>
</reference>
<evidence type="ECO:0000256" key="3">
    <source>
        <dbReference type="ARBA" id="ARBA00009400"/>
    </source>
</evidence>
<comment type="pathway">
    <text evidence="2">Cofactor biosynthesis; NAD(+) biosynthesis; nicotinate D-ribonucleotide from quinolinate: step 1/1.</text>
</comment>
<comment type="caution">
    <text evidence="13">The sequence shown here is derived from an EMBL/GenBank/DDBJ whole genome shotgun (WGS) entry which is preliminary data.</text>
</comment>
<dbReference type="InterPro" id="IPR004393">
    <property type="entry name" value="NadC"/>
</dbReference>
<evidence type="ECO:0000256" key="6">
    <source>
        <dbReference type="ARBA" id="ARBA00022676"/>
    </source>
</evidence>
<keyword evidence="7 10" id="KW-0808">Transferase</keyword>
<dbReference type="CDD" id="cd01572">
    <property type="entry name" value="QPRTase"/>
    <property type="match status" value="1"/>
</dbReference>
<name>A0ABQ5SSF1_9ACTN</name>
<proteinExistence type="inferred from homology"/>
<dbReference type="InterPro" id="IPR002638">
    <property type="entry name" value="Quinolinate_PRibosylTrfase_C"/>
</dbReference>
<keyword evidence="6 10" id="KW-0328">Glycosyltransferase</keyword>
<evidence type="ECO:0000256" key="10">
    <source>
        <dbReference type="PIRNR" id="PIRNR006250"/>
    </source>
</evidence>